<organism evidence="2 3">
    <name type="scientific">Antrihabitans stalactiti</name>
    <dbReference type="NCBI Taxonomy" id="2584121"/>
    <lineage>
        <taxon>Bacteria</taxon>
        <taxon>Bacillati</taxon>
        <taxon>Actinomycetota</taxon>
        <taxon>Actinomycetes</taxon>
        <taxon>Mycobacteriales</taxon>
        <taxon>Nocardiaceae</taxon>
        <taxon>Antrihabitans</taxon>
    </lineage>
</organism>
<proteinExistence type="predicted"/>
<reference evidence="2 3" key="2">
    <citation type="submission" date="2020-06" db="EMBL/GenBank/DDBJ databases">
        <title>Antribacter stalactiti gen. nov., sp. nov., a new member of the family Nacardiaceae isolated from a cave.</title>
        <authorList>
            <person name="Kim I.S."/>
        </authorList>
    </citation>
    <scope>NUCLEOTIDE SEQUENCE [LARGE SCALE GENOMIC DNA]</scope>
    <source>
        <strain evidence="2 3">YC2-7</strain>
    </source>
</reference>
<sequence length="76" mass="7702">MVEAFILVQTDVGKASQVAGKIALLPGIRTAEDVVGPYDVIARASADSDSALAEVVTAVQAIDGITRTLNCTVAGS</sequence>
<evidence type="ECO:0000313" key="2">
    <source>
        <dbReference type="EMBL" id="NMN94383.1"/>
    </source>
</evidence>
<dbReference type="AlphaFoldDB" id="A0A848K6K0"/>
<dbReference type="SUPFAM" id="SSF54909">
    <property type="entry name" value="Dimeric alpha+beta barrel"/>
    <property type="match status" value="1"/>
</dbReference>
<comment type="caution">
    <text evidence="2">The sequence shown here is derived from an EMBL/GenBank/DDBJ whole genome shotgun (WGS) entry which is preliminary data.</text>
</comment>
<evidence type="ECO:0000259" key="1">
    <source>
        <dbReference type="Pfam" id="PF01037"/>
    </source>
</evidence>
<dbReference type="InterPro" id="IPR019887">
    <property type="entry name" value="Tscrpt_reg_AsnC/Lrp_C"/>
</dbReference>
<dbReference type="Pfam" id="PF01037">
    <property type="entry name" value="AsnC_trans_reg"/>
    <property type="match status" value="1"/>
</dbReference>
<dbReference type="Proteomes" id="UP000535543">
    <property type="component" value="Unassembled WGS sequence"/>
</dbReference>
<reference evidence="2 3" key="1">
    <citation type="submission" date="2019-05" db="EMBL/GenBank/DDBJ databases">
        <authorList>
            <person name="Lee S.D."/>
        </authorList>
    </citation>
    <scope>NUCLEOTIDE SEQUENCE [LARGE SCALE GENOMIC DNA]</scope>
    <source>
        <strain evidence="2 3">YC2-7</strain>
    </source>
</reference>
<keyword evidence="3" id="KW-1185">Reference proteome</keyword>
<accession>A0A848K6K0</accession>
<evidence type="ECO:0000313" key="3">
    <source>
        <dbReference type="Proteomes" id="UP000535543"/>
    </source>
</evidence>
<name>A0A848K6K0_9NOCA</name>
<dbReference type="Gene3D" id="3.30.70.920">
    <property type="match status" value="1"/>
</dbReference>
<dbReference type="InterPro" id="IPR011008">
    <property type="entry name" value="Dimeric_a/b-barrel"/>
</dbReference>
<feature type="domain" description="Transcription regulator AsnC/Lrp ligand binding" evidence="1">
    <location>
        <begin position="6"/>
        <end position="68"/>
    </location>
</feature>
<dbReference type="RefSeq" id="WP_169585039.1">
    <property type="nucleotide sequence ID" value="NZ_VCQU01000001.1"/>
</dbReference>
<gene>
    <name evidence="2" type="ORF">FGL95_04930</name>
</gene>
<dbReference type="EMBL" id="VCQU01000001">
    <property type="protein sequence ID" value="NMN94383.1"/>
    <property type="molecule type" value="Genomic_DNA"/>
</dbReference>
<protein>
    <submittedName>
        <fullName evidence="2">Lrp/AsnC family transcriptional regulator</fullName>
    </submittedName>
</protein>